<reference evidence="1" key="1">
    <citation type="submission" date="2020-11" db="EMBL/GenBank/DDBJ databases">
        <authorList>
            <consortium name="DOE Joint Genome Institute"/>
            <person name="Ahrendt S."/>
            <person name="Riley R."/>
            <person name="Andreopoulos W."/>
            <person name="LaButti K."/>
            <person name="Pangilinan J."/>
            <person name="Ruiz-duenas F.J."/>
            <person name="Barrasa J.M."/>
            <person name="Sanchez-Garcia M."/>
            <person name="Camarero S."/>
            <person name="Miyauchi S."/>
            <person name="Serrano A."/>
            <person name="Linde D."/>
            <person name="Babiker R."/>
            <person name="Drula E."/>
            <person name="Ayuso-Fernandez I."/>
            <person name="Pacheco R."/>
            <person name="Padilla G."/>
            <person name="Ferreira P."/>
            <person name="Barriuso J."/>
            <person name="Kellner H."/>
            <person name="Castanera R."/>
            <person name="Alfaro M."/>
            <person name="Ramirez L."/>
            <person name="Pisabarro A.G."/>
            <person name="Kuo A."/>
            <person name="Tritt A."/>
            <person name="Lipzen A."/>
            <person name="He G."/>
            <person name="Yan M."/>
            <person name="Ng V."/>
            <person name="Cullen D."/>
            <person name="Martin F."/>
            <person name="Rosso M.-N."/>
            <person name="Henrissat B."/>
            <person name="Hibbett D."/>
            <person name="Martinez A.T."/>
            <person name="Grigoriev I.V."/>
        </authorList>
    </citation>
    <scope>NUCLEOTIDE SEQUENCE</scope>
    <source>
        <strain evidence="1">AH 44721</strain>
    </source>
</reference>
<name>A0A9P5NHC9_GYMJU</name>
<organism evidence="1 2">
    <name type="scientific">Gymnopilus junonius</name>
    <name type="common">Spectacular rustgill mushroom</name>
    <name type="synonym">Gymnopilus spectabilis subsp. junonius</name>
    <dbReference type="NCBI Taxonomy" id="109634"/>
    <lineage>
        <taxon>Eukaryota</taxon>
        <taxon>Fungi</taxon>
        <taxon>Dikarya</taxon>
        <taxon>Basidiomycota</taxon>
        <taxon>Agaricomycotina</taxon>
        <taxon>Agaricomycetes</taxon>
        <taxon>Agaricomycetidae</taxon>
        <taxon>Agaricales</taxon>
        <taxon>Agaricineae</taxon>
        <taxon>Hymenogastraceae</taxon>
        <taxon>Gymnopilus</taxon>
    </lineage>
</organism>
<keyword evidence="2" id="KW-1185">Reference proteome</keyword>
<gene>
    <name evidence="1" type="ORF">CPB84DRAFT_140043</name>
</gene>
<dbReference type="Proteomes" id="UP000724874">
    <property type="component" value="Unassembled WGS sequence"/>
</dbReference>
<proteinExistence type="predicted"/>
<accession>A0A9P5NHC9</accession>
<dbReference type="EMBL" id="JADNYJ010000103">
    <property type="protein sequence ID" value="KAF8885261.1"/>
    <property type="molecule type" value="Genomic_DNA"/>
</dbReference>
<protein>
    <submittedName>
        <fullName evidence="1">Uncharacterized protein</fullName>
    </submittedName>
</protein>
<dbReference type="AlphaFoldDB" id="A0A9P5NHC9"/>
<sequence>MFLSYMHQLTLDKSTYGISPIKRQKTCHTLNYIPTSFPAPKSQVECTIFQPIYSPLTITFDQC</sequence>
<evidence type="ECO:0000313" key="2">
    <source>
        <dbReference type="Proteomes" id="UP000724874"/>
    </source>
</evidence>
<comment type="caution">
    <text evidence="1">The sequence shown here is derived from an EMBL/GenBank/DDBJ whole genome shotgun (WGS) entry which is preliminary data.</text>
</comment>
<evidence type="ECO:0000313" key="1">
    <source>
        <dbReference type="EMBL" id="KAF8885261.1"/>
    </source>
</evidence>